<evidence type="ECO:0000313" key="8">
    <source>
        <dbReference type="EMBL" id="AWI06707.1"/>
    </source>
</evidence>
<dbReference type="Pfam" id="PF00107">
    <property type="entry name" value="ADH_zinc_N"/>
    <property type="match status" value="1"/>
</dbReference>
<dbReference type="Gene3D" id="3.90.180.10">
    <property type="entry name" value="Medium-chain alcohol dehydrogenases, catalytic domain"/>
    <property type="match status" value="1"/>
</dbReference>
<evidence type="ECO:0000313" key="9">
    <source>
        <dbReference type="Proteomes" id="UP000244910"/>
    </source>
</evidence>
<dbReference type="FunFam" id="3.40.50.720:FF:000244">
    <property type="entry name" value="quinone oxidoreductase"/>
    <property type="match status" value="1"/>
</dbReference>
<reference evidence="9" key="1">
    <citation type="submission" date="2017-04" db="EMBL/GenBank/DDBJ databases">
        <authorList>
            <person name="Song Y."/>
            <person name="Cho B.-K."/>
        </authorList>
    </citation>
    <scope>NUCLEOTIDE SEQUENCE [LARGE SCALE GENOMIC DNA]</scope>
    <source>
        <strain evidence="9">SL1</strain>
    </source>
</reference>
<evidence type="ECO:0000256" key="1">
    <source>
        <dbReference type="ARBA" id="ARBA00004496"/>
    </source>
</evidence>
<dbReference type="InterPro" id="IPR011032">
    <property type="entry name" value="GroES-like_sf"/>
</dbReference>
<dbReference type="InterPro" id="IPR020843">
    <property type="entry name" value="ER"/>
</dbReference>
<name>A0A2U8DVA3_9CLOT</name>
<keyword evidence="6" id="KW-0007">Acetylation</keyword>
<dbReference type="InterPro" id="IPR036291">
    <property type="entry name" value="NAD(P)-bd_dom_sf"/>
</dbReference>
<dbReference type="Gene3D" id="3.40.50.720">
    <property type="entry name" value="NAD(P)-binding Rossmann-like Domain"/>
    <property type="match status" value="1"/>
</dbReference>
<evidence type="ECO:0000259" key="7">
    <source>
        <dbReference type="SMART" id="SM00829"/>
    </source>
</evidence>
<keyword evidence="5" id="KW-0694">RNA-binding</keyword>
<dbReference type="PANTHER" id="PTHR44154:SF1">
    <property type="entry name" value="QUINONE OXIDOREDUCTASE"/>
    <property type="match status" value="1"/>
</dbReference>
<dbReference type="GO" id="GO:0005829">
    <property type="term" value="C:cytosol"/>
    <property type="evidence" value="ECO:0007669"/>
    <property type="project" value="TreeGrafter"/>
</dbReference>
<dbReference type="InterPro" id="IPR013154">
    <property type="entry name" value="ADH-like_N"/>
</dbReference>
<organism evidence="8 9">
    <name type="scientific">Clostridium drakei</name>
    <dbReference type="NCBI Taxonomy" id="332101"/>
    <lineage>
        <taxon>Bacteria</taxon>
        <taxon>Bacillati</taxon>
        <taxon>Bacillota</taxon>
        <taxon>Clostridia</taxon>
        <taxon>Eubacteriales</taxon>
        <taxon>Clostridiaceae</taxon>
        <taxon>Clostridium</taxon>
    </lineage>
</organism>
<dbReference type="InterPro" id="IPR013149">
    <property type="entry name" value="ADH-like_C"/>
</dbReference>
<dbReference type="KEGG" id="cdrk:B9W14_20150"/>
<dbReference type="GO" id="GO:0003960">
    <property type="term" value="F:quinone reductase (NADPH) activity"/>
    <property type="evidence" value="ECO:0007669"/>
    <property type="project" value="TreeGrafter"/>
</dbReference>
<evidence type="ECO:0000256" key="2">
    <source>
        <dbReference type="ARBA" id="ARBA00011881"/>
    </source>
</evidence>
<dbReference type="Proteomes" id="UP000244910">
    <property type="component" value="Chromosome"/>
</dbReference>
<keyword evidence="4" id="KW-0521">NADP</keyword>
<comment type="subunit">
    <text evidence="2">Homotetramer.</text>
</comment>
<gene>
    <name evidence="8" type="ORF">B9W14_20150</name>
</gene>
<evidence type="ECO:0000256" key="4">
    <source>
        <dbReference type="ARBA" id="ARBA00022857"/>
    </source>
</evidence>
<feature type="domain" description="Enoyl reductase (ER)" evidence="7">
    <location>
        <begin position="10"/>
        <end position="323"/>
    </location>
</feature>
<dbReference type="SUPFAM" id="SSF50129">
    <property type="entry name" value="GroES-like"/>
    <property type="match status" value="1"/>
</dbReference>
<dbReference type="RefSeq" id="WP_032075286.1">
    <property type="nucleotide sequence ID" value="NZ_CP020953.1"/>
</dbReference>
<dbReference type="GO" id="GO:0003730">
    <property type="term" value="F:mRNA 3'-UTR binding"/>
    <property type="evidence" value="ECO:0007669"/>
    <property type="project" value="TreeGrafter"/>
</dbReference>
<dbReference type="EMBL" id="CP020953">
    <property type="protein sequence ID" value="AWI06707.1"/>
    <property type="molecule type" value="Genomic_DNA"/>
</dbReference>
<accession>A0A2U8DVA3</accession>
<keyword evidence="3" id="KW-0963">Cytoplasm</keyword>
<dbReference type="CDD" id="cd08253">
    <property type="entry name" value="zeta_crystallin"/>
    <property type="match status" value="1"/>
</dbReference>
<dbReference type="AlphaFoldDB" id="A0A2U8DVA3"/>
<evidence type="ECO:0000256" key="5">
    <source>
        <dbReference type="ARBA" id="ARBA00022884"/>
    </source>
</evidence>
<evidence type="ECO:0000256" key="3">
    <source>
        <dbReference type="ARBA" id="ARBA00022490"/>
    </source>
</evidence>
<dbReference type="Pfam" id="PF08240">
    <property type="entry name" value="ADH_N"/>
    <property type="match status" value="1"/>
</dbReference>
<sequence>MRTIQMSSFGEPEVLKYIEIDEPIPSINEVRVRLFAAGVNPNETYIRTGTYSFYIPELPYTPGFDGAGVVDAIGEGVTHLKVGDRVFVSALLAKRSTGTYAEKVVCDANVVHRLPESVSYQEGASLGIPALTAYRALFHRAKIKPGENVLIHGASGGVGSLAVQMAKGIGAIVIGTASTDEGKSLVKTSGADYVLNHITEDSISKIAALTNDKGPDVIIEFLANMNLENDLKTIAPYGRIVVVGNRGNIEINPRLAMLKEADILGMSLWNVKPNEYKESLYAVSAFLQSGILHPEVGEVLSLKDAAKAHEQIINKKAHGKMILSID</sequence>
<dbReference type="OrthoDB" id="9792162at2"/>
<dbReference type="SMART" id="SM00829">
    <property type="entry name" value="PKS_ER"/>
    <property type="match status" value="1"/>
</dbReference>
<dbReference type="SUPFAM" id="SSF51735">
    <property type="entry name" value="NAD(P)-binding Rossmann-fold domains"/>
    <property type="match status" value="1"/>
</dbReference>
<dbReference type="GO" id="GO:0070402">
    <property type="term" value="F:NADPH binding"/>
    <property type="evidence" value="ECO:0007669"/>
    <property type="project" value="TreeGrafter"/>
</dbReference>
<dbReference type="InterPro" id="IPR051603">
    <property type="entry name" value="Zinc-ADH_QOR/CCCR"/>
</dbReference>
<evidence type="ECO:0000256" key="6">
    <source>
        <dbReference type="ARBA" id="ARBA00022990"/>
    </source>
</evidence>
<dbReference type="PANTHER" id="PTHR44154">
    <property type="entry name" value="QUINONE OXIDOREDUCTASE"/>
    <property type="match status" value="1"/>
</dbReference>
<dbReference type="InterPro" id="IPR002364">
    <property type="entry name" value="Quin_OxRdtase/zeta-crystal_CS"/>
</dbReference>
<proteinExistence type="predicted"/>
<comment type="subcellular location">
    <subcellularLocation>
        <location evidence="1">Cytoplasm</location>
    </subcellularLocation>
</comment>
<dbReference type="PROSITE" id="PS01162">
    <property type="entry name" value="QOR_ZETA_CRYSTAL"/>
    <property type="match status" value="1"/>
</dbReference>
<protein>
    <submittedName>
        <fullName evidence="8">Quinone oxidoreductase</fullName>
    </submittedName>
</protein>
<dbReference type="GO" id="GO:0008270">
    <property type="term" value="F:zinc ion binding"/>
    <property type="evidence" value="ECO:0007669"/>
    <property type="project" value="InterPro"/>
</dbReference>
<keyword evidence="9" id="KW-1185">Reference proteome</keyword>